<gene>
    <name evidence="2" type="ORF">BRAPAZ1V2_A06P18300.2</name>
    <name evidence="3" type="ORF">BRARA_F01529</name>
</gene>
<evidence type="ECO:0000313" key="3">
    <source>
        <dbReference type="EMBL" id="RID58219.1"/>
    </source>
</evidence>
<organism evidence="3 4">
    <name type="scientific">Brassica campestris</name>
    <name type="common">Field mustard</name>
    <dbReference type="NCBI Taxonomy" id="3711"/>
    <lineage>
        <taxon>Eukaryota</taxon>
        <taxon>Viridiplantae</taxon>
        <taxon>Streptophyta</taxon>
        <taxon>Embryophyta</taxon>
        <taxon>Tracheophyta</taxon>
        <taxon>Spermatophyta</taxon>
        <taxon>Magnoliopsida</taxon>
        <taxon>eudicotyledons</taxon>
        <taxon>Gunneridae</taxon>
        <taxon>Pentapetalae</taxon>
        <taxon>rosids</taxon>
        <taxon>malvids</taxon>
        <taxon>Brassicales</taxon>
        <taxon>Brassicaceae</taxon>
        <taxon>Brassiceae</taxon>
        <taxon>Brassica</taxon>
    </lineage>
</organism>
<feature type="compositionally biased region" description="Polar residues" evidence="1">
    <location>
        <begin position="42"/>
        <end position="53"/>
    </location>
</feature>
<dbReference type="AlphaFoldDB" id="A0A397YXL8"/>
<dbReference type="Proteomes" id="UP000694005">
    <property type="component" value="Chromosome A06"/>
</dbReference>
<evidence type="ECO:0000313" key="4">
    <source>
        <dbReference type="Proteomes" id="UP000264353"/>
    </source>
</evidence>
<dbReference type="EMBL" id="CM010633">
    <property type="protein sequence ID" value="RID58219.1"/>
    <property type="molecule type" value="Genomic_DNA"/>
</dbReference>
<dbReference type="Proteomes" id="UP000264353">
    <property type="component" value="Chromosome A6"/>
</dbReference>
<sequence length="88" mass="9986">MSSQPKKNGRSFGFIKTFMRLVMCFNATAEGDQRERSKTLSRRSSLVHSIKSSPSNVFVSGPMVDEERDEKIKDVILYCKMNSPLNIP</sequence>
<dbReference type="EMBL" id="LS974622">
    <property type="protein sequence ID" value="CAG7869590.1"/>
    <property type="molecule type" value="Genomic_DNA"/>
</dbReference>
<reference evidence="3 4" key="1">
    <citation type="submission" date="2018-06" db="EMBL/GenBank/DDBJ databases">
        <title>WGS assembly of Brassica rapa FPsc.</title>
        <authorList>
            <person name="Bowman J."/>
            <person name="Kohchi T."/>
            <person name="Yamato K."/>
            <person name="Jenkins J."/>
            <person name="Shu S."/>
            <person name="Ishizaki K."/>
            <person name="Yamaoka S."/>
            <person name="Nishihama R."/>
            <person name="Nakamura Y."/>
            <person name="Berger F."/>
            <person name="Adam C."/>
            <person name="Aki S."/>
            <person name="Althoff F."/>
            <person name="Araki T."/>
            <person name="Arteaga-Vazquez M."/>
            <person name="Balasubrmanian S."/>
            <person name="Bauer D."/>
            <person name="Boehm C."/>
            <person name="Briginshaw L."/>
            <person name="Caballero-Perez J."/>
            <person name="Catarino B."/>
            <person name="Chen F."/>
            <person name="Chiyoda S."/>
            <person name="Chovatia M."/>
            <person name="Davies K."/>
            <person name="Delmans M."/>
            <person name="Demura T."/>
            <person name="Dierschke T."/>
            <person name="Dolan L."/>
            <person name="Dorantes-Acosta A."/>
            <person name="Eklund D."/>
            <person name="Florent S."/>
            <person name="Flores-Sandoval E."/>
            <person name="Fujiyama A."/>
            <person name="Fukuzawa H."/>
            <person name="Galik B."/>
            <person name="Grimanelli D."/>
            <person name="Grimwood J."/>
            <person name="Grossniklaus U."/>
            <person name="Hamada T."/>
            <person name="Haseloff J."/>
            <person name="Hetherington A."/>
            <person name="Higo A."/>
            <person name="Hirakawa Y."/>
            <person name="Hundley H."/>
            <person name="Ikeda Y."/>
            <person name="Inoue K."/>
            <person name="Inoue S."/>
            <person name="Ishida S."/>
            <person name="Jia Q."/>
            <person name="Kakita M."/>
            <person name="Kanazawa T."/>
            <person name="Kawai Y."/>
            <person name="Kawashima T."/>
            <person name="Kennedy M."/>
            <person name="Kinose K."/>
            <person name="Kinoshita T."/>
            <person name="Kohara Y."/>
            <person name="Koide E."/>
            <person name="Komatsu K."/>
            <person name="Kopischke S."/>
            <person name="Kubo M."/>
            <person name="Kyozuka J."/>
            <person name="Lagercrantz U."/>
            <person name="Lin S."/>
            <person name="Lindquist E."/>
            <person name="Lipzen A."/>
            <person name="Lu C."/>
            <person name="Luna E."/>
            <person name="Martienssen R."/>
            <person name="Minamino N."/>
            <person name="Mizutani M."/>
            <person name="Mizutani M."/>
            <person name="Mochizuki N."/>
            <person name="Monte I."/>
            <person name="Mosher R."/>
            <person name="Nagasaki H."/>
            <person name="Nakagami H."/>
            <person name="Naramoto S."/>
            <person name="Nishitani K."/>
            <person name="Ohtani M."/>
            <person name="Okamoto T."/>
            <person name="Okumura M."/>
            <person name="Phillips J."/>
            <person name="Pollak B."/>
            <person name="Reinders A."/>
            <person name="Roevekamp M."/>
            <person name="Sano R."/>
            <person name="Sawa S."/>
            <person name="Schmid M."/>
            <person name="Shirakawa M."/>
            <person name="Solano R."/>
            <person name="Spunde A."/>
            <person name="Suetsugu N."/>
            <person name="Sugano S."/>
            <person name="Sugiyama A."/>
            <person name="Sun R."/>
            <person name="Suzuki Y."/>
            <person name="Takenaka M."/>
            <person name="Takezawa D."/>
            <person name="Tomogane H."/>
            <person name="Tsuzuki M."/>
            <person name="Ueda T."/>
            <person name="Umeda M."/>
            <person name="Ward J."/>
            <person name="Watanabe Y."/>
            <person name="Yazaki K."/>
            <person name="Yokoyama R."/>
            <person name="Yoshitake Y."/>
            <person name="Yotsui I."/>
            <person name="Zachgo S."/>
            <person name="Schmutz J."/>
        </authorList>
    </citation>
    <scope>NUCLEOTIDE SEQUENCE [LARGE SCALE GENOMIC DNA]</scope>
    <source>
        <strain evidence="4">cv. B-3</strain>
    </source>
</reference>
<evidence type="ECO:0000313" key="2">
    <source>
        <dbReference type="EMBL" id="CAG7869590.1"/>
    </source>
</evidence>
<name>A0A397YXL8_BRACM</name>
<accession>A0A397YXL8</accession>
<evidence type="ECO:0000256" key="1">
    <source>
        <dbReference type="SAM" id="MobiDB-lite"/>
    </source>
</evidence>
<reference evidence="2 5" key="2">
    <citation type="submission" date="2021-07" db="EMBL/GenBank/DDBJ databases">
        <authorList>
            <consortium name="Genoscope - CEA"/>
            <person name="William W."/>
        </authorList>
    </citation>
    <scope>NUCLEOTIDE SEQUENCE [LARGE SCALE GENOMIC DNA]</scope>
</reference>
<feature type="region of interest" description="Disordered" evidence="1">
    <location>
        <begin position="31"/>
        <end position="53"/>
    </location>
</feature>
<evidence type="ECO:0000313" key="5">
    <source>
        <dbReference type="Proteomes" id="UP000694005"/>
    </source>
</evidence>
<proteinExistence type="predicted"/>
<dbReference type="Gramene" id="A06p18300.2_BraZ1">
    <property type="protein sequence ID" value="A06p18300.2_BraZ1.CDS.1"/>
    <property type="gene ID" value="A06g18300.2_BraZ1"/>
</dbReference>
<protein>
    <submittedName>
        <fullName evidence="2">Uncharacterized protein</fullName>
    </submittedName>
</protein>